<reference evidence="2 3" key="1">
    <citation type="submission" date="2019-08" db="EMBL/GenBank/DDBJ databases">
        <title>Deep-cultivation of Planctomycetes and their phenomic and genomic characterization uncovers novel biology.</title>
        <authorList>
            <person name="Wiegand S."/>
            <person name="Jogler M."/>
            <person name="Boedeker C."/>
            <person name="Pinto D."/>
            <person name="Vollmers J."/>
            <person name="Rivas-Marin E."/>
            <person name="Kohn T."/>
            <person name="Peeters S.H."/>
            <person name="Heuer A."/>
            <person name="Rast P."/>
            <person name="Oberbeckmann S."/>
            <person name="Bunk B."/>
            <person name="Jeske O."/>
            <person name="Meyerdierks A."/>
            <person name="Storesund J.E."/>
            <person name="Kallscheuer N."/>
            <person name="Luecker S."/>
            <person name="Lage O.M."/>
            <person name="Pohl T."/>
            <person name="Merkel B.J."/>
            <person name="Hornburger P."/>
            <person name="Mueller R.-W."/>
            <person name="Bruemmer F."/>
            <person name="Labrenz M."/>
            <person name="Spormann A.M."/>
            <person name="Op den Camp H."/>
            <person name="Overmann J."/>
            <person name="Amann R."/>
            <person name="Jetten M.S.M."/>
            <person name="Mascher T."/>
            <person name="Medema M.H."/>
            <person name="Devos D.P."/>
            <person name="Kaster A.-K."/>
            <person name="Ovreas L."/>
            <person name="Rohde M."/>
            <person name="Galperin M.Y."/>
            <person name="Jogler C."/>
        </authorList>
    </citation>
    <scope>NUCLEOTIDE SEQUENCE [LARGE SCALE GENOMIC DNA]</scope>
    <source>
        <strain evidence="2 3">Pr1d</strain>
    </source>
</reference>
<proteinExistence type="predicted"/>
<accession>A0A5B9QC22</accession>
<feature type="transmembrane region" description="Helical" evidence="1">
    <location>
        <begin position="145"/>
        <end position="165"/>
    </location>
</feature>
<feature type="transmembrane region" description="Helical" evidence="1">
    <location>
        <begin position="194"/>
        <end position="220"/>
    </location>
</feature>
<dbReference type="Proteomes" id="UP000323917">
    <property type="component" value="Chromosome"/>
</dbReference>
<dbReference type="EMBL" id="CP042913">
    <property type="protein sequence ID" value="QEG36508.1"/>
    <property type="molecule type" value="Genomic_DNA"/>
</dbReference>
<evidence type="ECO:0000313" key="2">
    <source>
        <dbReference type="EMBL" id="QEG36508.1"/>
    </source>
</evidence>
<keyword evidence="3" id="KW-1185">Reference proteome</keyword>
<dbReference type="OrthoDB" id="9784298at2"/>
<dbReference type="PANTHER" id="PTHR36434:SF1">
    <property type="entry name" value="MEMBRANE PROTEASE YUGP-RELATED"/>
    <property type="match status" value="1"/>
</dbReference>
<dbReference type="KEGG" id="bgok:Pr1d_38220"/>
<dbReference type="AlphaFoldDB" id="A0A5B9QC22"/>
<feature type="transmembrane region" description="Helical" evidence="1">
    <location>
        <begin position="6"/>
        <end position="23"/>
    </location>
</feature>
<dbReference type="Pfam" id="PF04298">
    <property type="entry name" value="Zn_peptidase_2"/>
    <property type="match status" value="1"/>
</dbReference>
<sequence>MLGAYYLIIGAGFLLSLAIQAWLRRTYTKWSRIQNSLNLSGAEVARHLLQSHQLSSIRVLEQKGKLTDHYDPRKKHIALSGQIYREPSIASAAIAAHETGHALQDQDRYGPMQLRYMVLPIATLGAQYGPWAAIIGSFIGSPSLVHYGLLGFGVALMFQVLSLPIEFNASTRAKEELESMGFTSPEDRAGASKVLFAAAMTYVANAATAMAQVLFLLLLLGRSFFKSDSQE</sequence>
<protein>
    <submittedName>
        <fullName evidence="2">Neutral zinc metallopeptidase</fullName>
    </submittedName>
</protein>
<keyword evidence="1" id="KW-0472">Membrane</keyword>
<dbReference type="InterPro" id="IPR007395">
    <property type="entry name" value="Zn_peptidase_2"/>
</dbReference>
<keyword evidence="1" id="KW-0812">Transmembrane</keyword>
<dbReference type="RefSeq" id="WP_148074843.1">
    <property type="nucleotide sequence ID" value="NZ_CP042913.1"/>
</dbReference>
<evidence type="ECO:0000256" key="1">
    <source>
        <dbReference type="SAM" id="Phobius"/>
    </source>
</evidence>
<dbReference type="PANTHER" id="PTHR36434">
    <property type="entry name" value="MEMBRANE PROTEASE YUGP-RELATED"/>
    <property type="match status" value="1"/>
</dbReference>
<keyword evidence="1" id="KW-1133">Transmembrane helix</keyword>
<name>A0A5B9QC22_9BACT</name>
<organism evidence="2 3">
    <name type="scientific">Bythopirellula goksoeyrii</name>
    <dbReference type="NCBI Taxonomy" id="1400387"/>
    <lineage>
        <taxon>Bacteria</taxon>
        <taxon>Pseudomonadati</taxon>
        <taxon>Planctomycetota</taxon>
        <taxon>Planctomycetia</taxon>
        <taxon>Pirellulales</taxon>
        <taxon>Lacipirellulaceae</taxon>
        <taxon>Bythopirellula</taxon>
    </lineage>
</organism>
<gene>
    <name evidence="2" type="ORF">Pr1d_38220</name>
</gene>
<evidence type="ECO:0000313" key="3">
    <source>
        <dbReference type="Proteomes" id="UP000323917"/>
    </source>
</evidence>
<feature type="transmembrane region" description="Helical" evidence="1">
    <location>
        <begin position="116"/>
        <end position="139"/>
    </location>
</feature>